<evidence type="ECO:0000313" key="2">
    <source>
        <dbReference type="Proteomes" id="UP000270094"/>
    </source>
</evidence>
<dbReference type="Proteomes" id="UP000270094">
    <property type="component" value="Unassembled WGS sequence"/>
</dbReference>
<organism evidence="1 2">
    <name type="scientific">Strongylus vulgaris</name>
    <name type="common">Blood worm</name>
    <dbReference type="NCBI Taxonomy" id="40348"/>
    <lineage>
        <taxon>Eukaryota</taxon>
        <taxon>Metazoa</taxon>
        <taxon>Ecdysozoa</taxon>
        <taxon>Nematoda</taxon>
        <taxon>Chromadorea</taxon>
        <taxon>Rhabditida</taxon>
        <taxon>Rhabditina</taxon>
        <taxon>Rhabditomorpha</taxon>
        <taxon>Strongyloidea</taxon>
        <taxon>Strongylidae</taxon>
        <taxon>Strongylus</taxon>
    </lineage>
</organism>
<name>A0A3P7JPD3_STRVU</name>
<proteinExistence type="predicted"/>
<gene>
    <name evidence="1" type="ORF">SVUK_LOCUS17731</name>
</gene>
<dbReference type="OrthoDB" id="5806331at2759"/>
<evidence type="ECO:0000313" key="1">
    <source>
        <dbReference type="EMBL" id="VDM82733.1"/>
    </source>
</evidence>
<protein>
    <submittedName>
        <fullName evidence="1">Uncharacterized protein</fullName>
    </submittedName>
</protein>
<sequence>MTCSCSAAVPPGCTCDAAIPPGCTCDGIRQVCPDACYYSCEKQEELKGSDAKKKNEYKFIIPNELATTTQEPDLSLMPYKQTKSTLFPTPVEVPSEPKY</sequence>
<keyword evidence="2" id="KW-1185">Reference proteome</keyword>
<reference evidence="1 2" key="1">
    <citation type="submission" date="2018-11" db="EMBL/GenBank/DDBJ databases">
        <authorList>
            <consortium name="Pathogen Informatics"/>
        </authorList>
    </citation>
    <scope>NUCLEOTIDE SEQUENCE [LARGE SCALE GENOMIC DNA]</scope>
</reference>
<dbReference type="EMBL" id="UYYB01119101">
    <property type="protein sequence ID" value="VDM82733.1"/>
    <property type="molecule type" value="Genomic_DNA"/>
</dbReference>
<accession>A0A3P7JPD3</accession>
<dbReference type="AlphaFoldDB" id="A0A3P7JPD3"/>